<dbReference type="RefSeq" id="WP_257718044.1">
    <property type="nucleotide sequence ID" value="NZ_JANJOU010000020.1"/>
</dbReference>
<dbReference type="Pfam" id="PF00248">
    <property type="entry name" value="Aldo_ket_red"/>
    <property type="match status" value="1"/>
</dbReference>
<keyword evidence="3" id="KW-1185">Reference proteome</keyword>
<dbReference type="InterPro" id="IPR053135">
    <property type="entry name" value="AKR2_Oxidoreductase"/>
</dbReference>
<dbReference type="PANTHER" id="PTHR43312">
    <property type="entry name" value="D-THREO-ALDOSE 1-DEHYDROGENASE"/>
    <property type="match status" value="1"/>
</dbReference>
<sequence>MQQRRLGRTGLSVSVLGYGCGAIGGLMVGGTQAEQDRAIGLAIDHGITYFDTAYAYGEGASERNLGRALRALGAEVTVGTKVRIYPQQRGDIAGTIAASLEASLARLGRDSVDLFQLHNPVTRAGEAPAFTPEQILEEAVPALRRLHEQGKTRWYGLTGLGDAPSLRKVLDEGGFATAQMPYNLLNPSGLSPLPPGLPSPDLGGVIGHAAAADVGVLAIRILAGGALSGSETRSAVGAAKVEPIASGASYAADAAAARGLLPLVEAGFAADLVELALRYAIMPAAISTALVGTSSIEELDHAVAAVSRGPLPDEAMAMIADWQAGAARELSQAVS</sequence>
<dbReference type="Proteomes" id="UP001524642">
    <property type="component" value="Unassembled WGS sequence"/>
</dbReference>
<reference evidence="2 3" key="1">
    <citation type="submission" date="2022-06" db="EMBL/GenBank/DDBJ databases">
        <title>Roseomonas CN29.</title>
        <authorList>
            <person name="Cheng Y."/>
            <person name="He X."/>
        </authorList>
    </citation>
    <scope>NUCLEOTIDE SEQUENCE [LARGE SCALE GENOMIC DNA]</scope>
    <source>
        <strain evidence="2 3">CN29</strain>
    </source>
</reference>
<comment type="caution">
    <text evidence="2">The sequence shown here is derived from an EMBL/GenBank/DDBJ whole genome shotgun (WGS) entry which is preliminary data.</text>
</comment>
<protein>
    <submittedName>
        <fullName evidence="2">Aldo/keto reductase</fullName>
    </submittedName>
</protein>
<accession>A0ABT1XAE2</accession>
<dbReference type="SUPFAM" id="SSF51430">
    <property type="entry name" value="NAD(P)-linked oxidoreductase"/>
    <property type="match status" value="1"/>
</dbReference>
<dbReference type="InterPro" id="IPR023210">
    <property type="entry name" value="NADP_OxRdtase_dom"/>
</dbReference>
<evidence type="ECO:0000259" key="1">
    <source>
        <dbReference type="Pfam" id="PF00248"/>
    </source>
</evidence>
<dbReference type="PANTHER" id="PTHR43312:SF1">
    <property type="entry name" value="NADP-DEPENDENT OXIDOREDUCTASE DOMAIN-CONTAINING PROTEIN"/>
    <property type="match status" value="1"/>
</dbReference>
<name>A0ABT1XAE2_9PROT</name>
<organism evidence="2 3">
    <name type="scientific">Roseomonas populi</name>
    <dbReference type="NCBI Taxonomy" id="3121582"/>
    <lineage>
        <taxon>Bacteria</taxon>
        <taxon>Pseudomonadati</taxon>
        <taxon>Pseudomonadota</taxon>
        <taxon>Alphaproteobacteria</taxon>
        <taxon>Acetobacterales</taxon>
        <taxon>Roseomonadaceae</taxon>
        <taxon>Roseomonas</taxon>
    </lineage>
</organism>
<evidence type="ECO:0000313" key="3">
    <source>
        <dbReference type="Proteomes" id="UP001524642"/>
    </source>
</evidence>
<dbReference type="PROSITE" id="PS51257">
    <property type="entry name" value="PROKAR_LIPOPROTEIN"/>
    <property type="match status" value="1"/>
</dbReference>
<evidence type="ECO:0000313" key="2">
    <source>
        <dbReference type="EMBL" id="MCR0984393.1"/>
    </source>
</evidence>
<dbReference type="Gene3D" id="3.20.20.100">
    <property type="entry name" value="NADP-dependent oxidoreductase domain"/>
    <property type="match status" value="1"/>
</dbReference>
<proteinExistence type="predicted"/>
<feature type="domain" description="NADP-dependent oxidoreductase" evidence="1">
    <location>
        <begin position="16"/>
        <end position="320"/>
    </location>
</feature>
<gene>
    <name evidence="2" type="ORF">NRP21_20250</name>
</gene>
<dbReference type="EMBL" id="JANJOU010000020">
    <property type="protein sequence ID" value="MCR0984393.1"/>
    <property type="molecule type" value="Genomic_DNA"/>
</dbReference>
<dbReference type="InterPro" id="IPR036812">
    <property type="entry name" value="NAD(P)_OxRdtase_dom_sf"/>
</dbReference>